<protein>
    <recommendedName>
        <fullName evidence="3">Nucleotide-diphospho-sugar transferase domain-containing protein</fullName>
    </recommendedName>
</protein>
<dbReference type="RefSeq" id="XP_005793921.1">
    <property type="nucleotide sequence ID" value="XM_005793864.1"/>
</dbReference>
<sequence>MQRGALAEAAAQLPSKHIAWLQRWYYLRRLLEANVRVVALDTDMAITADPFPLLRAYQLVTTYDFKGGFANTNIGFVCLQNATRGGPVHALFGEFEARARVARSLAVTPPREQTARFVTQYIWDQNLFNKVLLSALAGHAAYLPDRANAAWTAANRAKLRARNHWLQVDPPLAPPGWLGSSGKYFPRAPRLYGRRPWGLGHSLKAEDYGARPLPA</sequence>
<reference evidence="2" key="1">
    <citation type="journal article" date="2013" name="Nature">
        <title>Pan genome of the phytoplankton Emiliania underpins its global distribution.</title>
        <authorList>
            <person name="Read B.A."/>
            <person name="Kegel J."/>
            <person name="Klute M.J."/>
            <person name="Kuo A."/>
            <person name="Lefebvre S.C."/>
            <person name="Maumus F."/>
            <person name="Mayer C."/>
            <person name="Miller J."/>
            <person name="Monier A."/>
            <person name="Salamov A."/>
            <person name="Young J."/>
            <person name="Aguilar M."/>
            <person name="Claverie J.M."/>
            <person name="Frickenhaus S."/>
            <person name="Gonzalez K."/>
            <person name="Herman E.K."/>
            <person name="Lin Y.C."/>
            <person name="Napier J."/>
            <person name="Ogata H."/>
            <person name="Sarno A.F."/>
            <person name="Shmutz J."/>
            <person name="Schroeder D."/>
            <person name="de Vargas C."/>
            <person name="Verret F."/>
            <person name="von Dassow P."/>
            <person name="Valentin K."/>
            <person name="Van de Peer Y."/>
            <person name="Wheeler G."/>
            <person name="Dacks J.B."/>
            <person name="Delwiche C.F."/>
            <person name="Dyhrman S.T."/>
            <person name="Glockner G."/>
            <person name="John U."/>
            <person name="Richards T."/>
            <person name="Worden A.Z."/>
            <person name="Zhang X."/>
            <person name="Grigoriev I.V."/>
            <person name="Allen A.E."/>
            <person name="Bidle K."/>
            <person name="Borodovsky M."/>
            <person name="Bowler C."/>
            <person name="Brownlee C."/>
            <person name="Cock J.M."/>
            <person name="Elias M."/>
            <person name="Gladyshev V.N."/>
            <person name="Groth M."/>
            <person name="Guda C."/>
            <person name="Hadaegh A."/>
            <person name="Iglesias-Rodriguez M.D."/>
            <person name="Jenkins J."/>
            <person name="Jones B.M."/>
            <person name="Lawson T."/>
            <person name="Leese F."/>
            <person name="Lindquist E."/>
            <person name="Lobanov A."/>
            <person name="Lomsadze A."/>
            <person name="Malik S.B."/>
            <person name="Marsh M.E."/>
            <person name="Mackinder L."/>
            <person name="Mock T."/>
            <person name="Mueller-Roeber B."/>
            <person name="Pagarete A."/>
            <person name="Parker M."/>
            <person name="Probert I."/>
            <person name="Quesneville H."/>
            <person name="Raines C."/>
            <person name="Rensing S.A."/>
            <person name="Riano-Pachon D.M."/>
            <person name="Richier S."/>
            <person name="Rokitta S."/>
            <person name="Shiraiwa Y."/>
            <person name="Soanes D.M."/>
            <person name="van der Giezen M."/>
            <person name="Wahlund T.M."/>
            <person name="Williams B."/>
            <person name="Wilson W."/>
            <person name="Wolfe G."/>
            <person name="Wurch L.L."/>
        </authorList>
    </citation>
    <scope>NUCLEOTIDE SEQUENCE</scope>
</reference>
<dbReference type="GeneID" id="17286762"/>
<evidence type="ECO:0008006" key="3">
    <source>
        <dbReference type="Google" id="ProtNLM"/>
    </source>
</evidence>
<dbReference type="AlphaFoldDB" id="A0A0D3L0F7"/>
<reference evidence="1" key="2">
    <citation type="submission" date="2024-10" db="UniProtKB">
        <authorList>
            <consortium name="EnsemblProtists"/>
        </authorList>
    </citation>
    <scope>IDENTIFICATION</scope>
</reference>
<organism evidence="1 2">
    <name type="scientific">Emiliania huxleyi (strain CCMP1516)</name>
    <dbReference type="NCBI Taxonomy" id="280463"/>
    <lineage>
        <taxon>Eukaryota</taxon>
        <taxon>Haptista</taxon>
        <taxon>Haptophyta</taxon>
        <taxon>Prymnesiophyceae</taxon>
        <taxon>Isochrysidales</taxon>
        <taxon>Noelaerhabdaceae</taxon>
        <taxon>Emiliania</taxon>
    </lineage>
</organism>
<dbReference type="KEGG" id="ehx:EMIHUDRAFT_193794"/>
<proteinExistence type="predicted"/>
<dbReference type="EnsemblProtists" id="EOD41492">
    <property type="protein sequence ID" value="EOD41492"/>
    <property type="gene ID" value="EMIHUDRAFT_193794"/>
</dbReference>
<evidence type="ECO:0000313" key="1">
    <source>
        <dbReference type="EnsemblProtists" id="EOD41492"/>
    </source>
</evidence>
<name>A0A0D3L0F7_EMIH1</name>
<dbReference type="PaxDb" id="2903-EOD41492"/>
<dbReference type="Proteomes" id="UP000013827">
    <property type="component" value="Unassembled WGS sequence"/>
</dbReference>
<dbReference type="HOGENOM" id="CLU_1285369_0_0_1"/>
<evidence type="ECO:0000313" key="2">
    <source>
        <dbReference type="Proteomes" id="UP000013827"/>
    </source>
</evidence>
<accession>A0A0D3L0F7</accession>
<keyword evidence="2" id="KW-1185">Reference proteome</keyword>